<reference evidence="1 2" key="1">
    <citation type="submission" date="2020-08" db="EMBL/GenBank/DDBJ databases">
        <title>Sequencing the genomes of 1000 actinobacteria strains.</title>
        <authorList>
            <person name="Klenk H.-P."/>
        </authorList>
    </citation>
    <scope>NUCLEOTIDE SEQUENCE [LARGE SCALE GENOMIC DNA]</scope>
    <source>
        <strain evidence="1 2">DSM 45362</strain>
    </source>
</reference>
<proteinExistence type="predicted"/>
<gene>
    <name evidence="1" type="ORF">F4553_002078</name>
</gene>
<comment type="caution">
    <text evidence="1">The sequence shown here is derived from an EMBL/GenBank/DDBJ whole genome shotgun (WGS) entry which is preliminary data.</text>
</comment>
<sequence>MNPWLIDQVVTDPAAIASSAEWVAGLGPRGDQFDPTVPTYAVRVREIALRERTWLQLLRGPDVRIDILAIPGNLAWHEISDGAITARFPGVGGGRRLPLDDRGLLAYYGQPQHFLSFAMIASSDRPGTADLRDLLRQDIHAERLATARAAFADASTGDPASLSAALTAAKSATEIAYQAVRSTGGAVIGVYRGDRLEYPDLFGLGRNPADHDSYDQGGFSLWYEVVETAPQEPVGLQNRMVIVADVAGYSPRPEPLQEEIQHRLHRLMAQVVADLKVREAGVQRQPTGDGVNVVLPADIDHSTVLPVLLRTMKTRLAYDNAGHDDQMRVRLAVHIGMVRVAPLGFTGGGLVTASRLVDSLALRTVLQTRPELELAAIVSDVVHHDVAIHGFAGLDPAGFEGADVTVKTFQGKGWIWVAE</sequence>
<keyword evidence="2" id="KW-1185">Reference proteome</keyword>
<dbReference type="SUPFAM" id="SSF55073">
    <property type="entry name" value="Nucleotide cyclase"/>
    <property type="match status" value="1"/>
</dbReference>
<evidence type="ECO:0000313" key="2">
    <source>
        <dbReference type="Proteomes" id="UP000587527"/>
    </source>
</evidence>
<dbReference type="RefSeq" id="WP_184834817.1">
    <property type="nucleotide sequence ID" value="NZ_JACHMN010000002.1"/>
</dbReference>
<evidence type="ECO:0008006" key="3">
    <source>
        <dbReference type="Google" id="ProtNLM"/>
    </source>
</evidence>
<organism evidence="1 2">
    <name type="scientific">Allocatelliglobosispora scoriae</name>
    <dbReference type="NCBI Taxonomy" id="643052"/>
    <lineage>
        <taxon>Bacteria</taxon>
        <taxon>Bacillati</taxon>
        <taxon>Actinomycetota</taxon>
        <taxon>Actinomycetes</taxon>
        <taxon>Micromonosporales</taxon>
        <taxon>Micromonosporaceae</taxon>
        <taxon>Allocatelliglobosispora</taxon>
    </lineage>
</organism>
<dbReference type="EMBL" id="JACHMN010000002">
    <property type="protein sequence ID" value="MBB5868699.1"/>
    <property type="molecule type" value="Genomic_DNA"/>
</dbReference>
<accession>A0A841BNC8</accession>
<evidence type="ECO:0000313" key="1">
    <source>
        <dbReference type="EMBL" id="MBB5868699.1"/>
    </source>
</evidence>
<dbReference type="AlphaFoldDB" id="A0A841BNC8"/>
<protein>
    <recommendedName>
        <fullName evidence="3">Guanylate cyclase domain-containing protein</fullName>
    </recommendedName>
</protein>
<dbReference type="Proteomes" id="UP000587527">
    <property type="component" value="Unassembled WGS sequence"/>
</dbReference>
<name>A0A841BNC8_9ACTN</name>
<dbReference type="InterPro" id="IPR029787">
    <property type="entry name" value="Nucleotide_cyclase"/>
</dbReference>